<dbReference type="VEuPathDB" id="MicrosporidiaDB:H312_02014"/>
<evidence type="ECO:0000313" key="2">
    <source>
        <dbReference type="Proteomes" id="UP000030655"/>
    </source>
</evidence>
<accession>A0A059F0T9</accession>
<sequence>MEIKVSKSTKFKDLPEEIKSIIYHLVMINTEISSPPKLDFTLFERPNLKLSLFDTQNKIDLFEQCVVNCEHYRNKKEIEYTVDESLDIIENRLDNFINANRDDFLNEMYECILMLDGRIDKLRKL</sequence>
<evidence type="ECO:0000313" key="1">
    <source>
        <dbReference type="EMBL" id="KCZ80594.1"/>
    </source>
</evidence>
<reference evidence="2" key="1">
    <citation type="submission" date="2013-02" db="EMBL/GenBank/DDBJ databases">
        <authorList>
            <consortium name="The Broad Institute Genome Sequencing Platform"/>
            <person name="Cuomo C."/>
            <person name="Becnel J."/>
            <person name="Sanscrainte N."/>
            <person name="Walker B."/>
            <person name="Young S.K."/>
            <person name="Zeng Q."/>
            <person name="Gargeya S."/>
            <person name="Fitzgerald M."/>
            <person name="Haas B."/>
            <person name="Abouelleil A."/>
            <person name="Alvarado L."/>
            <person name="Arachchi H.M."/>
            <person name="Berlin A.M."/>
            <person name="Chapman S.B."/>
            <person name="Dewar J."/>
            <person name="Goldberg J."/>
            <person name="Griggs A."/>
            <person name="Gujja S."/>
            <person name="Hansen M."/>
            <person name="Howarth C."/>
            <person name="Imamovic A."/>
            <person name="Larimer J."/>
            <person name="McCowan C."/>
            <person name="Murphy C."/>
            <person name="Neiman D."/>
            <person name="Pearson M."/>
            <person name="Priest M."/>
            <person name="Roberts A."/>
            <person name="Saif S."/>
            <person name="Shea T."/>
            <person name="Sisk P."/>
            <person name="Sykes S."/>
            <person name="Wortman J."/>
            <person name="Nusbaum C."/>
            <person name="Birren B."/>
        </authorList>
    </citation>
    <scope>NUCLEOTIDE SEQUENCE [LARGE SCALE GENOMIC DNA]</scope>
    <source>
        <strain evidence="2">PRA339</strain>
    </source>
</reference>
<keyword evidence="2" id="KW-1185">Reference proteome</keyword>
<protein>
    <submittedName>
        <fullName evidence="1">Uncharacterized protein</fullName>
    </submittedName>
</protein>
<gene>
    <name evidence="1" type="ORF">H312_02014</name>
</gene>
<dbReference type="OrthoDB" id="2186266at2759"/>
<organism evidence="1 2">
    <name type="scientific">Anncaliia algerae PRA339</name>
    <dbReference type="NCBI Taxonomy" id="1288291"/>
    <lineage>
        <taxon>Eukaryota</taxon>
        <taxon>Fungi</taxon>
        <taxon>Fungi incertae sedis</taxon>
        <taxon>Microsporidia</taxon>
        <taxon>Tubulinosematoidea</taxon>
        <taxon>Tubulinosematidae</taxon>
        <taxon>Anncaliia</taxon>
    </lineage>
</organism>
<dbReference type="EMBL" id="KK365172">
    <property type="protein sequence ID" value="KCZ80594.1"/>
    <property type="molecule type" value="Genomic_DNA"/>
</dbReference>
<name>A0A059F0T9_9MICR</name>
<dbReference type="AlphaFoldDB" id="A0A059F0T9"/>
<proteinExistence type="predicted"/>
<dbReference type="HOGENOM" id="CLU_1992067_0_0_1"/>
<dbReference type="Proteomes" id="UP000030655">
    <property type="component" value="Unassembled WGS sequence"/>
</dbReference>
<reference evidence="1 2" key="2">
    <citation type="submission" date="2014-03" db="EMBL/GenBank/DDBJ databases">
        <title>The Genome Sequence of Anncaliia algerae insect isolate PRA339.</title>
        <authorList>
            <consortium name="The Broad Institute Genome Sequencing Platform"/>
            <consortium name="The Broad Institute Genome Sequencing Center for Infectious Disease"/>
            <person name="Cuomo C."/>
            <person name="Becnel J."/>
            <person name="Sanscrainte N."/>
            <person name="Walker B."/>
            <person name="Young S.K."/>
            <person name="Zeng Q."/>
            <person name="Gargeya S."/>
            <person name="Fitzgerald M."/>
            <person name="Haas B."/>
            <person name="Abouelleil A."/>
            <person name="Alvarado L."/>
            <person name="Arachchi H.M."/>
            <person name="Berlin A.M."/>
            <person name="Chapman S.B."/>
            <person name="Dewar J."/>
            <person name="Goldberg J."/>
            <person name="Griggs A."/>
            <person name="Gujja S."/>
            <person name="Hansen M."/>
            <person name="Howarth C."/>
            <person name="Imamovic A."/>
            <person name="Larimer J."/>
            <person name="McCowan C."/>
            <person name="Murphy C."/>
            <person name="Neiman D."/>
            <person name="Pearson M."/>
            <person name="Priest M."/>
            <person name="Roberts A."/>
            <person name="Saif S."/>
            <person name="Shea T."/>
            <person name="Sisk P."/>
            <person name="Sykes S."/>
            <person name="Wortman J."/>
            <person name="Nusbaum C."/>
            <person name="Birren B."/>
        </authorList>
    </citation>
    <scope>NUCLEOTIDE SEQUENCE [LARGE SCALE GENOMIC DNA]</scope>
    <source>
        <strain evidence="1 2">PRA339</strain>
    </source>
</reference>